<reference evidence="9" key="1">
    <citation type="submission" date="2022-08" db="EMBL/GenBank/DDBJ databases">
        <title>Complete genome of Mycoplasma iguanae type strain 2327.</title>
        <authorList>
            <person name="Spergser J."/>
        </authorList>
    </citation>
    <scope>NUCLEOTIDE SEQUENCE</scope>
    <source>
        <strain evidence="9">2327</strain>
    </source>
</reference>
<organism evidence="9 10">
    <name type="scientific">Mycoplasma iguanae</name>
    <dbReference type="NCBI Taxonomy" id="292461"/>
    <lineage>
        <taxon>Bacteria</taxon>
        <taxon>Bacillati</taxon>
        <taxon>Mycoplasmatota</taxon>
        <taxon>Mollicutes</taxon>
        <taxon>Mycoplasmataceae</taxon>
        <taxon>Mycoplasma</taxon>
    </lineage>
</organism>
<evidence type="ECO:0000256" key="4">
    <source>
        <dbReference type="ARBA" id="ARBA00022598"/>
    </source>
</evidence>
<comment type="pathway">
    <text evidence="1">Protein modification; protein lipoylation via exogenous pathway; protein N(6)-(lipoyl)lysine from lipoate: step 2/2.</text>
</comment>
<proteinExistence type="predicted"/>
<gene>
    <name evidence="9" type="ORF">NV226_01820</name>
</gene>
<dbReference type="InterPro" id="IPR004143">
    <property type="entry name" value="BPL_LPL_catalytic"/>
</dbReference>
<sequence>MKIYLSKTHTPYFNLVLEEIILKDPDLDEDVIMLYQHSNAVIIGRNQNTHQEVKIDAVKRDNVEIARRLSGGGAVYHDLGNINFSFITNKNDHGYEKFLGPIIEFLKTLGLDARFKGRNDLEVNGAKVSGNAQYIYKNRMFHHGTILFNANLAKLGEYLVPSKLKIVSKGIESIRQRVTNIIDELETKITSEEFLNKLVDFLIQKYNAQYLEIKDDYLKQIPIIAELRQSEAWIYGSNPPFNFSNIAKFDKGILQVKVEVEKNVIKNINFEGDFLSRKDTSEIVDLFIGVAYDKDKISSILDKINLDDYFGGIDKEEILKLLFE</sequence>
<evidence type="ECO:0000259" key="8">
    <source>
        <dbReference type="PROSITE" id="PS51733"/>
    </source>
</evidence>
<evidence type="ECO:0000256" key="6">
    <source>
        <dbReference type="ARBA" id="ARBA00022840"/>
    </source>
</evidence>
<dbReference type="CDD" id="cd16443">
    <property type="entry name" value="LplA"/>
    <property type="match status" value="1"/>
</dbReference>
<dbReference type="EC" id="6.3.1.20" evidence="3"/>
<keyword evidence="5" id="KW-0547">Nucleotide-binding</keyword>
<evidence type="ECO:0000256" key="7">
    <source>
        <dbReference type="ARBA" id="ARBA00048037"/>
    </source>
</evidence>
<keyword evidence="4 9" id="KW-0436">Ligase</keyword>
<dbReference type="Proteomes" id="UP001059252">
    <property type="component" value="Chromosome"/>
</dbReference>
<name>A0ABY5R8F9_9MOLU</name>
<dbReference type="InterPro" id="IPR004562">
    <property type="entry name" value="LipoylTrfase_LipoateP_Ligase"/>
</dbReference>
<comment type="catalytic activity">
    <reaction evidence="7">
        <text>L-lysyl-[lipoyl-carrier protein] + (R)-lipoate + ATP = N(6)-[(R)-lipoyl]-L-lysyl-[lipoyl-carrier protein] + AMP + diphosphate + H(+)</text>
        <dbReference type="Rhea" id="RHEA:49288"/>
        <dbReference type="Rhea" id="RHEA-COMP:10500"/>
        <dbReference type="Rhea" id="RHEA-COMP:10502"/>
        <dbReference type="ChEBI" id="CHEBI:15378"/>
        <dbReference type="ChEBI" id="CHEBI:29969"/>
        <dbReference type="ChEBI" id="CHEBI:30616"/>
        <dbReference type="ChEBI" id="CHEBI:33019"/>
        <dbReference type="ChEBI" id="CHEBI:83088"/>
        <dbReference type="ChEBI" id="CHEBI:83099"/>
        <dbReference type="ChEBI" id="CHEBI:456215"/>
        <dbReference type="EC" id="6.3.1.20"/>
    </reaction>
</comment>
<dbReference type="Pfam" id="PF21948">
    <property type="entry name" value="LplA-B_cat"/>
    <property type="match status" value="1"/>
</dbReference>
<evidence type="ECO:0000256" key="3">
    <source>
        <dbReference type="ARBA" id="ARBA00012367"/>
    </source>
</evidence>
<dbReference type="Gene3D" id="3.30.390.50">
    <property type="entry name" value="CO dehydrogenase flavoprotein, C-terminal domain"/>
    <property type="match status" value="1"/>
</dbReference>
<dbReference type="EMBL" id="CP102734">
    <property type="protein sequence ID" value="UVD81452.1"/>
    <property type="molecule type" value="Genomic_DNA"/>
</dbReference>
<dbReference type="GO" id="GO:0016979">
    <property type="term" value="F:lipoate-protein ligase activity"/>
    <property type="evidence" value="ECO:0007669"/>
    <property type="project" value="UniProtKB-EC"/>
</dbReference>
<dbReference type="RefSeq" id="WP_258210626.1">
    <property type="nucleotide sequence ID" value="NZ_CP102734.1"/>
</dbReference>
<dbReference type="SUPFAM" id="SSF55681">
    <property type="entry name" value="Class II aaRS and biotin synthetases"/>
    <property type="match status" value="1"/>
</dbReference>
<dbReference type="Gene3D" id="3.30.930.10">
    <property type="entry name" value="Bira Bifunctional Protein, Domain 2"/>
    <property type="match status" value="1"/>
</dbReference>
<evidence type="ECO:0000313" key="9">
    <source>
        <dbReference type="EMBL" id="UVD81452.1"/>
    </source>
</evidence>
<evidence type="ECO:0000256" key="5">
    <source>
        <dbReference type="ARBA" id="ARBA00022741"/>
    </source>
</evidence>
<dbReference type="Pfam" id="PF10437">
    <property type="entry name" value="Lip_prot_lig_C"/>
    <property type="match status" value="1"/>
</dbReference>
<dbReference type="InterPro" id="IPR045864">
    <property type="entry name" value="aa-tRNA-synth_II/BPL/LPL"/>
</dbReference>
<evidence type="ECO:0000313" key="10">
    <source>
        <dbReference type="Proteomes" id="UP001059252"/>
    </source>
</evidence>
<dbReference type="PANTHER" id="PTHR12561:SF3">
    <property type="entry name" value="LIPOYLTRANSFERASE 1, MITOCHONDRIAL"/>
    <property type="match status" value="1"/>
</dbReference>
<dbReference type="PROSITE" id="PS51733">
    <property type="entry name" value="BPL_LPL_CATALYTIC"/>
    <property type="match status" value="1"/>
</dbReference>
<accession>A0ABY5R8F9</accession>
<keyword evidence="10" id="KW-1185">Reference proteome</keyword>
<feature type="domain" description="BPL/LPL catalytic" evidence="8">
    <location>
        <begin position="26"/>
        <end position="210"/>
    </location>
</feature>
<dbReference type="PANTHER" id="PTHR12561">
    <property type="entry name" value="LIPOATE-PROTEIN LIGASE"/>
    <property type="match status" value="1"/>
</dbReference>
<evidence type="ECO:0000256" key="2">
    <source>
        <dbReference type="ARBA" id="ARBA00005124"/>
    </source>
</evidence>
<dbReference type="NCBIfam" id="TIGR00545">
    <property type="entry name" value="lipoyltrans"/>
    <property type="match status" value="1"/>
</dbReference>
<dbReference type="InterPro" id="IPR019491">
    <property type="entry name" value="Lipoate_protein_ligase_C"/>
</dbReference>
<keyword evidence="6" id="KW-0067">ATP-binding</keyword>
<protein>
    <recommendedName>
        <fullName evidence="3">lipoate--protein ligase</fullName>
        <ecNumber evidence="3">6.3.1.20</ecNumber>
    </recommendedName>
</protein>
<comment type="pathway">
    <text evidence="2">Protein modification; protein lipoylation via exogenous pathway; protein N(6)-(lipoyl)lysine from lipoate: step 1/2.</text>
</comment>
<evidence type="ECO:0000256" key="1">
    <source>
        <dbReference type="ARBA" id="ARBA00005085"/>
    </source>
</evidence>
<dbReference type="SUPFAM" id="SSF82649">
    <property type="entry name" value="SufE/NifU"/>
    <property type="match status" value="1"/>
</dbReference>